<dbReference type="AlphaFoldDB" id="A0A4P6XGZ0"/>
<reference evidence="3" key="1">
    <citation type="submission" date="2019-03" db="EMBL/GenBank/DDBJ databases">
        <title>Snf2 controls pulcherriminic acid biosynthesis and connects pigmentation and antifungal activity of the yeast Metschnikowia pulcherrima.</title>
        <authorList>
            <person name="Gore-Lloyd D."/>
            <person name="Sumann I."/>
            <person name="Brachmann A.O."/>
            <person name="Schneeberger K."/>
            <person name="Ortiz-Merino R.A."/>
            <person name="Moreno-Beltran M."/>
            <person name="Schlaefli M."/>
            <person name="Kirner P."/>
            <person name="Santos Kron A."/>
            <person name="Wolfe K.H."/>
            <person name="Piel J."/>
            <person name="Ahrens C.H."/>
            <person name="Henk D."/>
            <person name="Freimoser F.M."/>
        </authorList>
    </citation>
    <scope>NUCLEOTIDE SEQUENCE [LARGE SCALE GENOMIC DNA]</scope>
    <source>
        <strain evidence="3">APC 1.2</strain>
    </source>
</reference>
<evidence type="ECO:0000313" key="3">
    <source>
        <dbReference type="Proteomes" id="UP000292447"/>
    </source>
</evidence>
<dbReference type="Proteomes" id="UP000292447">
    <property type="component" value="Chromosome I"/>
</dbReference>
<sequence length="279" mass="31562">MRFSRLILLGWICSLACAIRPPLYSVSPNCDLIPVKDTHEITSNYLSFLESSERCVLFQIEDLNTFLARKSKRWRNFEASVESLATVAGRPRIGAGLGPLRFTFLSKYFSVRDDSAWVEFYYDDFENRTIPGLTPVSLCHSELLGEGSVVSFQSFFVATFGAVGVLTADFDFQNFAISTAAEVTLERANAILVKVRCAINHGEIGQLFLASTQYLYFTPWHRLRVYDKKTKLFSEGDSFSQSTRERRIVKGGAGDWVCATSSMTNLQCQGLKDHLYFWK</sequence>
<proteinExistence type="predicted"/>
<feature type="signal peptide" evidence="1">
    <location>
        <begin position="1"/>
        <end position="18"/>
    </location>
</feature>
<keyword evidence="3" id="KW-1185">Reference proteome</keyword>
<name>A0A4P6XGZ0_9ASCO</name>
<dbReference type="EMBL" id="CP034456">
    <property type="protein sequence ID" value="QBM85735.1"/>
    <property type="molecule type" value="Genomic_DNA"/>
</dbReference>
<protein>
    <submittedName>
        <fullName evidence="2">Uncharacterized protein</fullName>
    </submittedName>
</protein>
<feature type="chain" id="PRO_5020722510" evidence="1">
    <location>
        <begin position="19"/>
        <end position="279"/>
    </location>
</feature>
<gene>
    <name evidence="2" type="ORF">METSCH_A03600</name>
</gene>
<organism evidence="2 3">
    <name type="scientific">Metschnikowia aff. pulcherrima</name>
    <dbReference type="NCBI Taxonomy" id="2163413"/>
    <lineage>
        <taxon>Eukaryota</taxon>
        <taxon>Fungi</taxon>
        <taxon>Dikarya</taxon>
        <taxon>Ascomycota</taxon>
        <taxon>Saccharomycotina</taxon>
        <taxon>Pichiomycetes</taxon>
        <taxon>Metschnikowiaceae</taxon>
        <taxon>Metschnikowia</taxon>
    </lineage>
</organism>
<evidence type="ECO:0000313" key="2">
    <source>
        <dbReference type="EMBL" id="QBM85735.1"/>
    </source>
</evidence>
<keyword evidence="1" id="KW-0732">Signal</keyword>
<accession>A0A4P6XGZ0</accession>
<evidence type="ECO:0000256" key="1">
    <source>
        <dbReference type="SAM" id="SignalP"/>
    </source>
</evidence>